<evidence type="ECO:0000256" key="1">
    <source>
        <dbReference type="SAM" id="MobiDB-lite"/>
    </source>
</evidence>
<evidence type="ECO:0000313" key="2">
    <source>
        <dbReference type="EMBL" id="JAC69607.1"/>
    </source>
</evidence>
<reference evidence="2" key="1">
    <citation type="submission" date="2014-05" db="EMBL/GenBank/DDBJ databases">
        <title>The transcriptome of the halophilic microalga Tetraselmis sp. GSL018 isolated from the Great Salt Lake, Utah.</title>
        <authorList>
            <person name="Jinkerson R.E."/>
            <person name="D'Adamo S."/>
            <person name="Posewitz M.C."/>
        </authorList>
    </citation>
    <scope>NUCLEOTIDE SEQUENCE</scope>
    <source>
        <strain evidence="2">GSL018</strain>
    </source>
</reference>
<organism evidence="2">
    <name type="scientific">Tetraselmis sp. GSL018</name>
    <dbReference type="NCBI Taxonomy" id="582737"/>
    <lineage>
        <taxon>Eukaryota</taxon>
        <taxon>Viridiplantae</taxon>
        <taxon>Chlorophyta</taxon>
        <taxon>core chlorophytes</taxon>
        <taxon>Chlorodendrophyceae</taxon>
        <taxon>Chlorodendrales</taxon>
        <taxon>Chlorodendraceae</taxon>
        <taxon>Tetraselmis</taxon>
    </lineage>
</organism>
<feature type="compositionally biased region" description="Basic and acidic residues" evidence="1">
    <location>
        <begin position="1"/>
        <end position="19"/>
    </location>
</feature>
<feature type="region of interest" description="Disordered" evidence="1">
    <location>
        <begin position="1"/>
        <end position="35"/>
    </location>
</feature>
<protein>
    <submittedName>
        <fullName evidence="2">Uncharacterized protein</fullName>
    </submittedName>
</protein>
<sequence length="114" mass="12212">MEALRDLEDMKGKLDKMLGCDEGGEEAAGEPAEGASLAAAEEVLEEEAAVDSEIESLRQQLKDIKLQAQGMEARRRELMREIEEVEAGMPERWDAGGGSGDEPEAGEPSPAPAD</sequence>
<feature type="region of interest" description="Disordered" evidence="1">
    <location>
        <begin position="85"/>
        <end position="114"/>
    </location>
</feature>
<proteinExistence type="predicted"/>
<dbReference type="AlphaFoldDB" id="A0A061R9M1"/>
<name>A0A061R9M1_9CHLO</name>
<accession>A0A061R9M1</accession>
<dbReference type="EMBL" id="GBEZ01016664">
    <property type="protein sequence ID" value="JAC69607.1"/>
    <property type="molecule type" value="Transcribed_RNA"/>
</dbReference>
<gene>
    <name evidence="2" type="ORF">TSPGSL018_5984</name>
</gene>